<name>A0A5J5IQN4_9MICO</name>
<protein>
    <recommendedName>
        <fullName evidence="4">DUF916 domain-containing protein</fullName>
    </recommendedName>
</protein>
<dbReference type="AlphaFoldDB" id="A0A5J5IQN4"/>
<evidence type="ECO:0000313" key="3">
    <source>
        <dbReference type="Proteomes" id="UP000327039"/>
    </source>
</evidence>
<accession>A0A5J5IQN4</accession>
<evidence type="ECO:0000256" key="1">
    <source>
        <dbReference type="SAM" id="Phobius"/>
    </source>
</evidence>
<feature type="transmembrane region" description="Helical" evidence="1">
    <location>
        <begin position="255"/>
        <end position="274"/>
    </location>
</feature>
<evidence type="ECO:0008006" key="4">
    <source>
        <dbReference type="Google" id="ProtNLM"/>
    </source>
</evidence>
<dbReference type="EMBL" id="VYRZ01000005">
    <property type="protein sequence ID" value="KAA9083758.1"/>
    <property type="molecule type" value="Genomic_DNA"/>
</dbReference>
<reference evidence="3" key="1">
    <citation type="submission" date="2019-09" db="EMBL/GenBank/DDBJ databases">
        <title>Mumia zhuanghuii sp. nov. isolated from the intestinal contents of plateau pika (Ochotona curzoniae) in the Qinghai-Tibet plateau of China.</title>
        <authorList>
            <person name="Tian Z."/>
        </authorList>
    </citation>
    <scope>NUCLEOTIDE SEQUENCE [LARGE SCALE GENOMIC DNA]</scope>
    <source>
        <strain evidence="3">DSM 25564</strain>
    </source>
</reference>
<dbReference type="Proteomes" id="UP000327039">
    <property type="component" value="Unassembled WGS sequence"/>
</dbReference>
<keyword evidence="1" id="KW-0472">Membrane</keyword>
<sequence>MVRPSDGAGEDGRSWMELNLAPGQSALEHLLVRNLSAETVTFRLSAADGYFTDTGRFNMLTAGEDSTGAGTWIDLQDDVEVPSGADVIVPFTISVPDNAEPGDHPAGVAASIRSGEDAEVGIESRVGFRVMTRVTGELTPLLATSVSAHYTGSLNPFEPGTTHLVYEVRNTGNTRLAVTPTASLAGPFGLFAKEIALDPIAEIAPGETRVLRHDAAGVWPTGVLTVGTHADATAVIDATAAPAATATTSVAAVPWPQAGVVAAMLLLIVAAGSARRRRSRRVADMIDRARSEGRAEAIATRAALALAPVLLASSIIFAPVAAPLAAAAASGEPDDRNIVVTVDVTPVPSPATSAPPHPDQEQLAATGRAVPVTLVTASVALLGLGLWQVSQARRGRRAHSRVER</sequence>
<dbReference type="RefSeq" id="WP_150420468.1">
    <property type="nucleotide sequence ID" value="NZ_VYRZ01000005.1"/>
</dbReference>
<feature type="transmembrane region" description="Helical" evidence="1">
    <location>
        <begin position="295"/>
        <end position="317"/>
    </location>
</feature>
<dbReference type="OrthoDB" id="4336304at2"/>
<evidence type="ECO:0000313" key="2">
    <source>
        <dbReference type="EMBL" id="KAA9083758.1"/>
    </source>
</evidence>
<feature type="transmembrane region" description="Helical" evidence="1">
    <location>
        <begin position="369"/>
        <end position="387"/>
    </location>
</feature>
<gene>
    <name evidence="2" type="ORF">F6B42_14505</name>
</gene>
<keyword evidence="1" id="KW-1133">Transmembrane helix</keyword>
<keyword evidence="1" id="KW-0812">Transmembrane</keyword>
<organism evidence="2 3">
    <name type="scientific">Microbacterium radiodurans</name>
    <dbReference type="NCBI Taxonomy" id="661398"/>
    <lineage>
        <taxon>Bacteria</taxon>
        <taxon>Bacillati</taxon>
        <taxon>Actinomycetota</taxon>
        <taxon>Actinomycetes</taxon>
        <taxon>Micrococcales</taxon>
        <taxon>Microbacteriaceae</taxon>
        <taxon>Microbacterium</taxon>
    </lineage>
</organism>
<keyword evidence="3" id="KW-1185">Reference proteome</keyword>
<comment type="caution">
    <text evidence="2">The sequence shown here is derived from an EMBL/GenBank/DDBJ whole genome shotgun (WGS) entry which is preliminary data.</text>
</comment>
<proteinExistence type="predicted"/>